<dbReference type="GeneID" id="93557226"/>
<dbReference type="GO" id="GO:0005576">
    <property type="term" value="C:extracellular region"/>
    <property type="evidence" value="ECO:0007669"/>
    <property type="project" value="UniProtKB-SubCell"/>
</dbReference>
<comment type="caution">
    <text evidence="10">The sequence shown here is derived from an EMBL/GenBank/DDBJ whole genome shotgun (WGS) entry which is preliminary data.</text>
</comment>
<organism evidence="10 11">
    <name type="scientific">Paraprevotella clara YIT 11840</name>
    <dbReference type="NCBI Taxonomy" id="762968"/>
    <lineage>
        <taxon>Bacteria</taxon>
        <taxon>Pseudomonadati</taxon>
        <taxon>Bacteroidota</taxon>
        <taxon>Bacteroidia</taxon>
        <taxon>Bacteroidales</taxon>
        <taxon>Prevotellaceae</taxon>
        <taxon>Paraprevotella</taxon>
    </lineage>
</organism>
<dbReference type="InterPro" id="IPR012334">
    <property type="entry name" value="Pectin_lyas_fold"/>
</dbReference>
<dbReference type="InterPro" id="IPR003368">
    <property type="entry name" value="POMP_repeat"/>
</dbReference>
<reference evidence="10 11" key="1">
    <citation type="submission" date="2011-03" db="EMBL/GenBank/DDBJ databases">
        <authorList>
            <person name="Weinstock G."/>
            <person name="Sodergren E."/>
            <person name="Clifton S."/>
            <person name="Fulton L."/>
            <person name="Fulton B."/>
            <person name="Courtney L."/>
            <person name="Fronick C."/>
            <person name="Harrison M."/>
            <person name="Strong C."/>
            <person name="Farmer C."/>
            <person name="Delahaunty K."/>
            <person name="Markovic C."/>
            <person name="Hall O."/>
            <person name="Minx P."/>
            <person name="Tomlinson C."/>
            <person name="Mitreva M."/>
            <person name="Hou S."/>
            <person name="Chen J."/>
            <person name="Wollam A."/>
            <person name="Pepin K.H."/>
            <person name="Johnson M."/>
            <person name="Bhonagiri V."/>
            <person name="Zhang X."/>
            <person name="Suruliraj S."/>
            <person name="Warren W."/>
            <person name="Chinwalla A."/>
            <person name="Mardis E.R."/>
            <person name="Wilson R.K."/>
        </authorList>
    </citation>
    <scope>NUCLEOTIDE SEQUENCE [LARGE SCALE GENOMIC DNA]</scope>
    <source>
        <strain evidence="10 11">YIT 11840</strain>
    </source>
</reference>
<dbReference type="NCBIfam" id="NF041518">
    <property type="entry name" value="choice_anch_Q"/>
    <property type="match status" value="1"/>
</dbReference>
<proteinExistence type="predicted"/>
<keyword evidence="11" id="KW-1185">Reference proteome</keyword>
<dbReference type="InterPro" id="IPR006626">
    <property type="entry name" value="PbH1"/>
</dbReference>
<evidence type="ECO:0000256" key="2">
    <source>
        <dbReference type="ARBA" id="ARBA00004442"/>
    </source>
</evidence>
<dbReference type="InterPro" id="IPR011050">
    <property type="entry name" value="Pectin_lyase_fold/virulence"/>
</dbReference>
<dbReference type="eggNOG" id="COG1319">
    <property type="taxonomic scope" value="Bacteria"/>
</dbReference>
<dbReference type="GO" id="GO:0009279">
    <property type="term" value="C:cell outer membrane"/>
    <property type="evidence" value="ECO:0007669"/>
    <property type="project" value="UniProtKB-SubCell"/>
</dbReference>
<keyword evidence="6" id="KW-0472">Membrane</keyword>
<dbReference type="Proteomes" id="UP000003598">
    <property type="component" value="Unassembled WGS sequence"/>
</dbReference>
<feature type="region of interest" description="Disordered" evidence="8">
    <location>
        <begin position="2420"/>
        <end position="2439"/>
    </location>
</feature>
<sequence>MNILLTYLSNRKKEGTRFLGTLVCLCGLMSTQMAMAQDFYVTPDGNAPVDYNGLPIDGAWSSTDKAKLVTLEEALQQALPGEEIWVQGFEEIRKNSNEYRQVYLAPKEGWTLKAGVKLYGGFKGNETSLEQRATLGKAYNFACRSILSGDISMNDTIDHVNLISSSNALRSDNAEHVLTMNLNNSVANNINDAVSVLDGFTIVGGHASVNGGGVLVTGHETYSCAYRIERCFFFNNYAVQNGGAIYVDEKAGKVTSSNSYINQCVVYNNEAGLIAEVANKGGGIYIAGKGTVVNTSIFNNENGGVRISPDASVLNSTIARNTVAGVDLTDNSGKNENAKVVNTVVWGNTTLFSEFTPGFRNSSYHEVEGEGSNRVDVFGNVYVSDKNNDRSQASPFFASPSLKTSFDRDFNWLYNAYPLWNWQALEGSAFIDKGQDDAYASATYGGYDLGGSARTVGKATDIGAYEFQAVPVDRILRVKPDGDDSKNGSDWGNALKSVQAAINKLADGGQGGEVWVAAGTYQPSVYMSGESTDRSAAFVMKDGVSVYGGFEGNETTRAERDNKKGSMPWQYKHSTVFVGNAYGGAATGGGKCEYNTADNKWSVTGSNSNHVVWFAQPDGTAFKNVTVLDGVTIKGGSAQEAKGTKENFFGDRGAGVYMAGNANLTNCVVTENAATGKGGGVYLYGGRIIGSLLYNNEGQQGGAVYVDNSGIVLRSMLTNNSGYDGAAVYMVSDTEWTDGSMHPEYQILSTSVVSNNTSRHNGAVYCNQGGVMLQTTMVNNVSVGTVDPADNESAQTGGLYVKGYSLSVNSVLWNNLIKERNVPMYAVNPTVKTVRFFNTAVSGMNNSVWNNTLQQDMVSLSDDNSSDAEGVITPDFEQSGMPSQGGVDANLKKVEYYWFPQKGSNLRSIGLELGRFPEEVVLAPELDIKGDLFAQKPSVGAVMTKKRTLEHEPDNKVWRLYVDVSCTDAEHDGSSWAKAYRSINEAIEYFANVQATDGVERFEILVREGDCYPRYSFTNLDPKTATINVLKTSLPLVIKGGYRVEDGSAARKPLEYRSVIDGNPKGKALEDGLYHCITVAEGANVEIDGFHVVGGYAVSSTYKSGAGMLVGKGATVTVRNTVFENNTAVEAAAISAQDGSNLTLVNCVVNNNTNTTESASVIAANNLTMHYVTVVNNKGAAPGGNYSTSFSAGNTSGRDTQSLKTSSADGAKNFANPTNVQGATLGYDTYLGGYSEFRPLTSSTDAAVLINQATAVAGVAEDISGRGRDLGGIPDLGAYEADLPESGTVYYVRNTGKDTDGYGLSWEKPFATVRKAVETAAGIKLPNGARPQVWVAAGTYEQDPKSGSQNCFEILEGVNVYGAFPNSGAPGMDERHPFVSKFVYHDGTYKAEDYETILMPKTKDQATTRRVLGQADKYNPINASSISYEYVGANKGDYIKAEEHYEEASGGGYVWSQNGGDYVEAVQGIANYVYVNINEDAYYQTSAGNGTYKHCTASERTAYSYRTGSYWNGGFEYYVEKFFVQVGVGFGTHSITQEGGVVFDERWYKYTENENGEYVEFNPKEAYYLAASNLSTHRKAEESRYYSTSSPDFATPGICTHILTKPGYNEVGEGKGTHKYVSGGEYIYVGTGKGDYQMAESSNRFGTPTTWDGFTLTNGYINSNEISYLGDSGKRNGGAGALIFTNVTLANSIVTDNINSSTNTNKELRGGGVYCDQGSLVNCYITNNTLGRSNQHTAYGGGGYLYDGTAYNCVVSGNKTVGVHADGGGFFIENGEFFNNTVVGNSTEHTTRGNGGICVYHDDNSDPNGRLLLYNCITVGNTGYKGLTGDKDLASNAGKMACYNSISEKIDNYGTQIEFKNCKKGNIELFENSVVGNYHLKAGCIALNMGENIIEIDGNTIDLFDYTDMDYTDRVKDCTVDAGAYERKNEDMVKPDDKGVYYVTFNGNGTADASSPANAACAMKLQEVLNAAGQRVTEGNTAIVKIAGYESYTTVYHSNTLANPNDPKSYTFVIPEGVTVMGGYNEGSYVGGIYQNDGNWNDDNRNAAQYMTVLSAVSDEAGGRQAVNGYHAVQFGQDGTAALDKQTVLDGVYLEDGLATASSGSGSFNTRGGGAVVPKGAHIRNCVVRNNEAIEGGGLFVLPGGMVSGCGVMQNKADKGAGMYLSAEDGVTKDNRAHVISGTVVENEAAEVGGGFYLEDGAALTVNTVVWGNTAPSDKNISGVTDEKFEDALFGGIDTEENGKGGFYPFNNCFVETYELPGNYGNHKMEADKDLYFKGYYIPRPFSLLVKGGTTSVLQQELQSKNEVAAYDMQGISRIQQQGAQDLEKIDAGAYAYLGGSMRMPRNEGEIIKRIFVSLTANVELSNEEAGREDELKGCSFYTGLASLDEALDYINKVRATDFGEDTDFEIWMAEGTYKPRNARKDADPETGEPNQRQNSFVIPQGVQIFGGFSGEENYSYGLDKLFNKGELKDLKESTDADILNLLDARESGDLNSNGITEPWEMAHPTILSGHVNLSAKEKNVYHVLYSKADAQVSDLGGVTLDGLTIMDGETYNVMKGRSEVGRGAGIYTVGVDYKLVRCRLLNNKAVRGGAVYALNANVTSVGSIFAGNGTVEDAEIGNDVDESEGWNIRGGALYLAGADKAYWLKAVNTLWANNGTDIGTEDNPSWGGAVAVSGIGEVDLMNNTFVRNKAGQYAAVYVESTSNNASKMTNTAVWGNECAGNPVHLATTGINNSAFDVELGVQTNGFVLLDQENNAVNGPRFDDPSTVAGTEGNKVSAKWEPVAISVLVDAGDGQLAAAESDMTQATGAYKEWMTGDFASYNTLYMKSTASRYAGPTGPDGKPMVKKIDIGVFEYQYPEKLSDRDIVYVATTESGKRDGSSWDNATSDLRGALNAMANATGGLKTEKEVHIKSGTYTMGNNLIVGDIAYQISMSGTDNTYVSALTVNGSYNESGIQDFGEPTVLAGGGSDKSVTLLSVATNGKPVSVSGLSFQNARGGLNATTSGNGKLTLKNSAFRKTGEFGMKISDAADEGALIANTLFADGETGLNVVSSSQVEVVNATFANNNVAGINGSAEVYNSVAWNSGTAGFSGATAGNGNKVLNAENTDLENGPNFVDPNNDDILKRDYNIRPSFTLLNQGRNESYTSHVASDLGSEQDLAGKHRVVGERIDVGAYEYASELSQYIYVKQGVAGSDNSGSSWEHAISDLQGAVDLATVYANTSSGNNGYVFVHQNVESNEQLHLTRGGVKVYGGMNTETVAEDNSVEKVLMARSGLLETADRSALKGGVTVSGASVVDGFEVSGTSSVEGNGILGTSILTAGASILVGTNGILYNTLADGATVNGEGKAVNVTVVNSGRLTTGQKQNVVQNGSENGYVTDGYWKYQLKETDETNIDKGSDDGLQAIMTMVGHEKDIAGNKRIRNQVDNGCFETWNIVGGEGVNFATVTDDDYPHGKSVVYVREGHELRLERDYAASSPFNPGFLLLEHGAGLWGNGKRVDLRNFAAERKLTATNGYKDLVAMPFRLKEMTVNGNDGLEASNVKAYRYNGLERAKYDYKFASKDSKAWQDVSADLSAVTEGLLFEAQGSPVQDVKLRFYGTSYEEDGQPKNVVLQKYNFNSPWSSSSDTGDKFTHKENMSWNLFGSPYLCTMNYEDMEYGRVIYGYANNGYYTDGMGADGERTQGNIPVGSAVFTQTATLKETETFTVGMRKAEIDHNTRSTKLALYVASAAGKRGLEENDGIYDELQLTAVPSEEASTEFDLARDGVKWMNDNGEPEIFAVRDGGRYSLLSAIDREGTIGVGVSLPEAGMYSIGIPEDCEAEDYEYVMLKDAATGKAADLKEGAYSFRTAEAGVAEGRFTLSFKRMDADQRHAIYVKSGMGKATVFGVNDGDVVTVVTVDGKAVAVEEAVGSEVTFALAKGAYLFKVAGADGRTTVVKAMVR</sequence>
<evidence type="ECO:0000313" key="10">
    <source>
        <dbReference type="EMBL" id="EHH00472.1"/>
    </source>
</evidence>
<evidence type="ECO:0000313" key="11">
    <source>
        <dbReference type="Proteomes" id="UP000003598"/>
    </source>
</evidence>
<dbReference type="EMBL" id="AFFY01000022">
    <property type="protein sequence ID" value="EHH00472.1"/>
    <property type="molecule type" value="Genomic_DNA"/>
</dbReference>
<dbReference type="PATRIC" id="fig|762968.3.peg.1526"/>
<dbReference type="RefSeq" id="WP_008619742.1">
    <property type="nucleotide sequence ID" value="NZ_JH376597.1"/>
</dbReference>
<dbReference type="eggNOG" id="COG3210">
    <property type="taxonomic scope" value="Bacteria"/>
</dbReference>
<evidence type="ECO:0000256" key="8">
    <source>
        <dbReference type="SAM" id="MobiDB-lite"/>
    </source>
</evidence>
<name>G5SQR9_9BACT</name>
<dbReference type="InterPro" id="IPR059226">
    <property type="entry name" value="Choice_anch_Q_dom"/>
</dbReference>
<dbReference type="OrthoDB" id="8901262at2"/>
<evidence type="ECO:0000256" key="1">
    <source>
        <dbReference type="ARBA" id="ARBA00004196"/>
    </source>
</evidence>
<dbReference type="SMART" id="SM00710">
    <property type="entry name" value="PbH1"/>
    <property type="match status" value="22"/>
</dbReference>
<evidence type="ECO:0000256" key="6">
    <source>
        <dbReference type="ARBA" id="ARBA00023136"/>
    </source>
</evidence>
<dbReference type="eggNOG" id="COG5492">
    <property type="taxonomic scope" value="Bacteria"/>
</dbReference>
<dbReference type="NCBIfam" id="TIGR01376">
    <property type="entry name" value="POMP_repeat"/>
    <property type="match status" value="1"/>
</dbReference>
<accession>G5SQR9</accession>
<evidence type="ECO:0000256" key="3">
    <source>
        <dbReference type="ARBA" id="ARBA00004613"/>
    </source>
</evidence>
<gene>
    <name evidence="10" type="ORF">HMPREF9441_01709</name>
</gene>
<feature type="chain" id="PRO_5003484163" description="Polymorphic outer membrane protein repeat-containing domain protein" evidence="9">
    <location>
        <begin position="37"/>
        <end position="3945"/>
    </location>
</feature>
<dbReference type="STRING" id="762968.HMPREF9441_01709"/>
<evidence type="ECO:0000256" key="7">
    <source>
        <dbReference type="ARBA" id="ARBA00023237"/>
    </source>
</evidence>
<evidence type="ECO:0000256" key="4">
    <source>
        <dbReference type="ARBA" id="ARBA00022525"/>
    </source>
</evidence>
<keyword evidence="5 9" id="KW-0732">Signal</keyword>
<keyword evidence="4" id="KW-0964">Secreted</keyword>
<dbReference type="HOGENOM" id="CLU_224139_0_0_10"/>
<dbReference type="PANTHER" id="PTHR11319:SF35">
    <property type="entry name" value="OUTER MEMBRANE PROTEIN PMPC-RELATED"/>
    <property type="match status" value="1"/>
</dbReference>
<evidence type="ECO:0008006" key="12">
    <source>
        <dbReference type="Google" id="ProtNLM"/>
    </source>
</evidence>
<comment type="subcellular location">
    <subcellularLocation>
        <location evidence="1">Cell envelope</location>
    </subcellularLocation>
    <subcellularLocation>
        <location evidence="2">Cell outer membrane</location>
    </subcellularLocation>
    <subcellularLocation>
        <location evidence="3">Secreted</location>
    </subcellularLocation>
</comment>
<dbReference type="SUPFAM" id="SSF51126">
    <property type="entry name" value="Pectin lyase-like"/>
    <property type="match status" value="7"/>
</dbReference>
<evidence type="ECO:0000256" key="9">
    <source>
        <dbReference type="SAM" id="SignalP"/>
    </source>
</evidence>
<dbReference type="PANTHER" id="PTHR11319">
    <property type="entry name" value="G PROTEIN-COUPLED RECEPTOR-RELATED"/>
    <property type="match status" value="1"/>
</dbReference>
<keyword evidence="7" id="KW-0998">Cell outer membrane</keyword>
<evidence type="ECO:0000256" key="5">
    <source>
        <dbReference type="ARBA" id="ARBA00022729"/>
    </source>
</evidence>
<protein>
    <recommendedName>
        <fullName evidence="12">Polymorphic outer membrane protein repeat-containing domain protein</fullName>
    </recommendedName>
</protein>
<feature type="signal peptide" evidence="9">
    <location>
        <begin position="1"/>
        <end position="36"/>
    </location>
</feature>
<dbReference type="Gene3D" id="2.160.20.10">
    <property type="entry name" value="Single-stranded right-handed beta-helix, Pectin lyase-like"/>
    <property type="match status" value="2"/>
</dbReference>